<name>A0A4R2RE59_9FIRM</name>
<evidence type="ECO:0000313" key="5">
    <source>
        <dbReference type="Proteomes" id="UP000294813"/>
    </source>
</evidence>
<dbReference type="InterPro" id="IPR036034">
    <property type="entry name" value="PDZ_sf"/>
</dbReference>
<keyword evidence="2" id="KW-0378">Hydrolase</keyword>
<dbReference type="PROSITE" id="PS50106">
    <property type="entry name" value="PDZ"/>
    <property type="match status" value="1"/>
</dbReference>
<dbReference type="GO" id="GO:0006508">
    <property type="term" value="P:proteolysis"/>
    <property type="evidence" value="ECO:0007669"/>
    <property type="project" value="UniProtKB-KW"/>
</dbReference>
<keyword evidence="5" id="KW-1185">Reference proteome</keyword>
<keyword evidence="1 4" id="KW-0645">Protease</keyword>
<dbReference type="Gene3D" id="2.40.10.120">
    <property type="match status" value="1"/>
</dbReference>
<dbReference type="InterPro" id="IPR001478">
    <property type="entry name" value="PDZ"/>
</dbReference>
<dbReference type="Pfam" id="PF13180">
    <property type="entry name" value="PDZ_2"/>
    <property type="match status" value="1"/>
</dbReference>
<dbReference type="AlphaFoldDB" id="A0A4R2RE59"/>
<comment type="caution">
    <text evidence="4">The sequence shown here is derived from an EMBL/GenBank/DDBJ whole genome shotgun (WGS) entry which is preliminary data.</text>
</comment>
<dbReference type="Proteomes" id="UP000294813">
    <property type="component" value="Unassembled WGS sequence"/>
</dbReference>
<dbReference type="Gene3D" id="2.30.42.10">
    <property type="match status" value="1"/>
</dbReference>
<dbReference type="GO" id="GO:0004252">
    <property type="term" value="F:serine-type endopeptidase activity"/>
    <property type="evidence" value="ECO:0007669"/>
    <property type="project" value="InterPro"/>
</dbReference>
<dbReference type="PANTHER" id="PTHR43343">
    <property type="entry name" value="PEPTIDASE S12"/>
    <property type="match status" value="1"/>
</dbReference>
<reference evidence="4 5" key="1">
    <citation type="submission" date="2019-03" db="EMBL/GenBank/DDBJ databases">
        <title>Genomic Encyclopedia of Type Strains, Phase IV (KMG-IV): sequencing the most valuable type-strain genomes for metagenomic binning, comparative biology and taxonomic classification.</title>
        <authorList>
            <person name="Goeker M."/>
        </authorList>
    </citation>
    <scope>NUCLEOTIDE SEQUENCE [LARGE SCALE GENOMIC DNA]</scope>
    <source>
        <strain evidence="4 5">DSM 11170</strain>
    </source>
</reference>
<evidence type="ECO:0000256" key="2">
    <source>
        <dbReference type="ARBA" id="ARBA00022801"/>
    </source>
</evidence>
<dbReference type="SUPFAM" id="SSF50494">
    <property type="entry name" value="Trypsin-like serine proteases"/>
    <property type="match status" value="1"/>
</dbReference>
<evidence type="ECO:0000313" key="4">
    <source>
        <dbReference type="EMBL" id="TCP61780.1"/>
    </source>
</evidence>
<dbReference type="SMART" id="SM00228">
    <property type="entry name" value="PDZ"/>
    <property type="match status" value="1"/>
</dbReference>
<dbReference type="PROSITE" id="PS51257">
    <property type="entry name" value="PROKAR_LIPOPROTEIN"/>
    <property type="match status" value="1"/>
</dbReference>
<sequence length="353" mass="36818">MSISRSLCTTACSLVTVLLLGCFTPPWLTAQGVAISHAFAESSPNFFWPVPAIARKNGPAIVGISNMSAGLYDQDEEQGTGSGVIIDAAQGYVVTNYHVVEGAKTLQVSLSDGRTVAGRLLGSDARSDLAVVQIPASGLTAATLGNSGTMEVGELVVAIGNPLGDEFARTVTHGIVSAVDRLLEIDEVRLKVIQIDAPINPGNSGGGLFNVRGELIGINSAKVSLPGVEGMGFAIPIDTARPIIQQLIEQGSVQRPWLGIEGFTVSALVSEYYGLPQGVLVRRVTPDSPAAQAGVRRGDIITGINEKTITSIATLTEELAKRQVGDPVSVTLFRKGQTATVSAVLANLPPELR</sequence>
<organism evidence="4 5">
    <name type="scientific">Heliophilum fasciatum</name>
    <dbReference type="NCBI Taxonomy" id="35700"/>
    <lineage>
        <taxon>Bacteria</taxon>
        <taxon>Bacillati</taxon>
        <taxon>Bacillota</taxon>
        <taxon>Clostridia</taxon>
        <taxon>Eubacteriales</taxon>
        <taxon>Heliobacteriaceae</taxon>
        <taxon>Heliophilum</taxon>
    </lineage>
</organism>
<dbReference type="Pfam" id="PF13365">
    <property type="entry name" value="Trypsin_2"/>
    <property type="match status" value="1"/>
</dbReference>
<accession>A0A4R2RE59</accession>
<dbReference type="OrthoDB" id="9758917at2"/>
<dbReference type="PRINTS" id="PR00834">
    <property type="entry name" value="PROTEASES2C"/>
</dbReference>
<evidence type="ECO:0000259" key="3">
    <source>
        <dbReference type="PROSITE" id="PS50106"/>
    </source>
</evidence>
<gene>
    <name evidence="4" type="ORF">EDD73_12511</name>
</gene>
<dbReference type="InterPro" id="IPR051201">
    <property type="entry name" value="Chloro_Bact_Ser_Proteases"/>
</dbReference>
<dbReference type="RefSeq" id="WP_131920178.1">
    <property type="nucleotide sequence ID" value="NZ_JAOQNU010000025.1"/>
</dbReference>
<proteinExistence type="predicted"/>
<protein>
    <submittedName>
        <fullName evidence="4">Serine protease Do</fullName>
    </submittedName>
</protein>
<dbReference type="SUPFAM" id="SSF50156">
    <property type="entry name" value="PDZ domain-like"/>
    <property type="match status" value="1"/>
</dbReference>
<evidence type="ECO:0000256" key="1">
    <source>
        <dbReference type="ARBA" id="ARBA00022670"/>
    </source>
</evidence>
<dbReference type="InterPro" id="IPR001940">
    <property type="entry name" value="Peptidase_S1C"/>
</dbReference>
<feature type="domain" description="PDZ" evidence="3">
    <location>
        <begin position="262"/>
        <end position="336"/>
    </location>
</feature>
<dbReference type="InterPro" id="IPR009003">
    <property type="entry name" value="Peptidase_S1_PA"/>
</dbReference>
<dbReference type="PANTHER" id="PTHR43343:SF3">
    <property type="entry name" value="PROTEASE DO-LIKE 8, CHLOROPLASTIC"/>
    <property type="match status" value="1"/>
</dbReference>
<dbReference type="EMBL" id="SLXT01000025">
    <property type="protein sequence ID" value="TCP61780.1"/>
    <property type="molecule type" value="Genomic_DNA"/>
</dbReference>